<dbReference type="GO" id="GO:0016020">
    <property type="term" value="C:membrane"/>
    <property type="evidence" value="ECO:0007669"/>
    <property type="project" value="UniProtKB-SubCell"/>
</dbReference>
<protein>
    <submittedName>
        <fullName evidence="6">4-toluene sulfonate uptake permease</fullName>
    </submittedName>
</protein>
<sequence>MVELAQIAADQSDYWTKYAFMFPVSVCVATTAMLTGIGGAALFSPIFLLGFPMLGPGYPLDSAAEAFNVALLTECFGFTSGLIGYTNRGLVDWRVSLPFIAVGVPAGVAGGISVASADPGFLRLGYGAMMAMLGTYLAAPRDDDGACGDGGNRSGDLAADECMTLTDTDGTTYAYRAPAMDAVALAATALGGALTGLLSVGIGESVVPQLTRRGDAKLPLAVAAGTSVSVVIVVALAAAAAQASVVYGGETPAAFEFPRNLVCYTVPGVMCGGQIGPRLQGAIAQRDAERALGAVFVCVGAAFLKAGLGR</sequence>
<dbReference type="Pfam" id="PF01925">
    <property type="entry name" value="TauE"/>
    <property type="match status" value="1"/>
</dbReference>
<organism evidence="6 7">
    <name type="scientific">Micromonas commoda (strain RCC299 / NOUM17 / CCMP2709)</name>
    <name type="common">Picoplanktonic green alga</name>
    <dbReference type="NCBI Taxonomy" id="296587"/>
    <lineage>
        <taxon>Eukaryota</taxon>
        <taxon>Viridiplantae</taxon>
        <taxon>Chlorophyta</taxon>
        <taxon>Mamiellophyceae</taxon>
        <taxon>Mamiellales</taxon>
        <taxon>Mamiellaceae</taxon>
        <taxon>Micromonas</taxon>
    </lineage>
</organism>
<evidence type="ECO:0000313" key="7">
    <source>
        <dbReference type="Proteomes" id="UP000002009"/>
    </source>
</evidence>
<dbReference type="GeneID" id="8245030"/>
<evidence type="ECO:0000256" key="1">
    <source>
        <dbReference type="ARBA" id="ARBA00004141"/>
    </source>
</evidence>
<comment type="subcellular location">
    <subcellularLocation>
        <location evidence="1">Membrane</location>
        <topology evidence="1">Multi-pass membrane protein</topology>
    </subcellularLocation>
</comment>
<feature type="transmembrane region" description="Helical" evidence="5">
    <location>
        <begin position="95"/>
        <end position="114"/>
    </location>
</feature>
<evidence type="ECO:0000256" key="2">
    <source>
        <dbReference type="ARBA" id="ARBA00022692"/>
    </source>
</evidence>
<proteinExistence type="predicted"/>
<reference evidence="6 7" key="1">
    <citation type="journal article" date="2009" name="Science">
        <title>Green evolution and dynamic adaptations revealed by genomes of the marine picoeukaryotes Micromonas.</title>
        <authorList>
            <person name="Worden A.Z."/>
            <person name="Lee J.H."/>
            <person name="Mock T."/>
            <person name="Rouze P."/>
            <person name="Simmons M.P."/>
            <person name="Aerts A.L."/>
            <person name="Allen A.E."/>
            <person name="Cuvelier M.L."/>
            <person name="Derelle E."/>
            <person name="Everett M.V."/>
            <person name="Foulon E."/>
            <person name="Grimwood J."/>
            <person name="Gundlach H."/>
            <person name="Henrissat B."/>
            <person name="Napoli C."/>
            <person name="McDonald S.M."/>
            <person name="Parker M.S."/>
            <person name="Rombauts S."/>
            <person name="Salamov A."/>
            <person name="Von Dassow P."/>
            <person name="Badger J.H."/>
            <person name="Coutinho P.M."/>
            <person name="Demir E."/>
            <person name="Dubchak I."/>
            <person name="Gentemann C."/>
            <person name="Eikrem W."/>
            <person name="Gready J.E."/>
            <person name="John U."/>
            <person name="Lanier W."/>
            <person name="Lindquist E.A."/>
            <person name="Lucas S."/>
            <person name="Mayer K.F."/>
            <person name="Moreau H."/>
            <person name="Not F."/>
            <person name="Otillar R."/>
            <person name="Panaud O."/>
            <person name="Pangilinan J."/>
            <person name="Paulsen I."/>
            <person name="Piegu B."/>
            <person name="Poliakov A."/>
            <person name="Robbens S."/>
            <person name="Schmutz J."/>
            <person name="Toulza E."/>
            <person name="Wyss T."/>
            <person name="Zelensky A."/>
            <person name="Zhou K."/>
            <person name="Armbrust E.V."/>
            <person name="Bhattacharya D."/>
            <person name="Goodenough U.W."/>
            <person name="Van de Peer Y."/>
            <person name="Grigoriev I.V."/>
        </authorList>
    </citation>
    <scope>NUCLEOTIDE SEQUENCE [LARGE SCALE GENOMIC DNA]</scope>
    <source>
        <strain evidence="7">RCC299 / NOUM17</strain>
    </source>
</reference>
<dbReference type="eggNOG" id="ENOG502S1CE">
    <property type="taxonomic scope" value="Eukaryota"/>
</dbReference>
<dbReference type="PANTHER" id="PTHR43701">
    <property type="entry name" value="MEMBRANE TRANSPORTER PROTEIN MJ0441-RELATED"/>
    <property type="match status" value="1"/>
</dbReference>
<dbReference type="InterPro" id="IPR051598">
    <property type="entry name" value="TSUP/Inactive_protease-like"/>
</dbReference>
<evidence type="ECO:0000256" key="5">
    <source>
        <dbReference type="SAM" id="Phobius"/>
    </source>
</evidence>
<feature type="transmembrane region" description="Helical" evidence="5">
    <location>
        <begin position="218"/>
        <end position="241"/>
    </location>
</feature>
<keyword evidence="4 5" id="KW-0472">Membrane</keyword>
<dbReference type="OrthoDB" id="206391at2759"/>
<feature type="transmembrane region" description="Helical" evidence="5">
    <location>
        <begin position="20"/>
        <end position="51"/>
    </location>
</feature>
<dbReference type="AlphaFoldDB" id="C1EBA3"/>
<evidence type="ECO:0000256" key="4">
    <source>
        <dbReference type="ARBA" id="ARBA00023136"/>
    </source>
</evidence>
<dbReference type="EMBL" id="CP001328">
    <property type="protein sequence ID" value="ACO64997.1"/>
    <property type="molecule type" value="Genomic_DNA"/>
</dbReference>
<accession>C1EBA3</accession>
<gene>
    <name evidence="6" type="ORF">MICPUN_60360</name>
</gene>
<dbReference type="InParanoid" id="C1EBA3"/>
<keyword evidence="2 5" id="KW-0812">Transmembrane</keyword>
<name>C1EBA3_MICCC</name>
<evidence type="ECO:0000256" key="3">
    <source>
        <dbReference type="ARBA" id="ARBA00022989"/>
    </source>
</evidence>
<dbReference type="InterPro" id="IPR002781">
    <property type="entry name" value="TM_pro_TauE-like"/>
</dbReference>
<feature type="transmembrane region" description="Helical" evidence="5">
    <location>
        <begin position="63"/>
        <end position="83"/>
    </location>
</feature>
<dbReference type="Proteomes" id="UP000002009">
    <property type="component" value="Chromosome 7"/>
</dbReference>
<feature type="transmembrane region" description="Helical" evidence="5">
    <location>
        <begin position="182"/>
        <end position="206"/>
    </location>
</feature>
<dbReference type="KEGG" id="mis:MICPUN_60360"/>
<keyword evidence="3 5" id="KW-1133">Transmembrane helix</keyword>
<keyword evidence="7" id="KW-1185">Reference proteome</keyword>
<evidence type="ECO:0000313" key="6">
    <source>
        <dbReference type="EMBL" id="ACO64997.1"/>
    </source>
</evidence>
<dbReference type="RefSeq" id="XP_002503739.1">
    <property type="nucleotide sequence ID" value="XM_002503693.1"/>
</dbReference>
<dbReference type="PANTHER" id="PTHR43701:SF2">
    <property type="entry name" value="MEMBRANE TRANSPORTER PROTEIN YJNA-RELATED"/>
    <property type="match status" value="1"/>
</dbReference>
<feature type="transmembrane region" description="Helical" evidence="5">
    <location>
        <begin position="291"/>
        <end position="308"/>
    </location>
</feature>